<feature type="domain" description="AB hydrolase-1" evidence="2">
    <location>
        <begin position="73"/>
        <end position="195"/>
    </location>
</feature>
<dbReference type="Proteomes" id="UP000076563">
    <property type="component" value="Unassembled WGS sequence"/>
</dbReference>
<protein>
    <submittedName>
        <fullName evidence="3">Alpha/beta hydrolase</fullName>
    </submittedName>
</protein>
<dbReference type="STRING" id="1007103.GCA_000213315_05577"/>
<feature type="transmembrane region" description="Helical" evidence="1">
    <location>
        <begin position="20"/>
        <end position="40"/>
    </location>
</feature>
<organism evidence="3 4">
    <name type="scientific">Paenibacillus elgii</name>
    <dbReference type="NCBI Taxonomy" id="189691"/>
    <lineage>
        <taxon>Bacteria</taxon>
        <taxon>Bacillati</taxon>
        <taxon>Bacillota</taxon>
        <taxon>Bacilli</taxon>
        <taxon>Bacillales</taxon>
        <taxon>Paenibacillaceae</taxon>
        <taxon>Paenibacillus</taxon>
    </lineage>
</organism>
<proteinExistence type="predicted"/>
<reference evidence="4" key="1">
    <citation type="submission" date="2016-01" db="EMBL/GenBank/DDBJ databases">
        <title>Draft genome of Chromobacterium sp. F49.</title>
        <authorList>
            <person name="Hong K.W."/>
        </authorList>
    </citation>
    <scope>NUCLEOTIDE SEQUENCE [LARGE SCALE GENOMIC DNA]</scope>
    <source>
        <strain evidence="4">M63</strain>
    </source>
</reference>
<sequence>MNINVRHKKPSTKLKWKRMLLVVFSIVTLLFGSGFIYEWVASKQAKKDFPPPGKLVEVGGYRLHLQKLGSGSPTIILEAGSGETSLSWRNIPEQLAEFATVVTYDRAGYAWSEKANTARTGANIVQELHSALKKEGIDGPYLLVGHSLGGLYARLFAQTYPNDITGLVLIDARPENDEREGKPILERENFAENPPASFLKLLKMSGGFRLSQDYMLEGLVPKEDRKQFINVIATPNYFEAKEQEGDLAGTTEDAVRGQNLGSLPVKIIARGLPQNYAAFGISEEGGKRLEEIWQAGQRNMLKISTDSELIIAKQSGHMVIHDEPGLVIETIRSLLGH</sequence>
<accession>A0A161USU4</accession>
<dbReference type="GO" id="GO:0016787">
    <property type="term" value="F:hydrolase activity"/>
    <property type="evidence" value="ECO:0007669"/>
    <property type="project" value="UniProtKB-KW"/>
</dbReference>
<dbReference type="eggNOG" id="COG0596">
    <property type="taxonomic scope" value="Bacteria"/>
</dbReference>
<dbReference type="OrthoDB" id="59888at2"/>
<keyword evidence="4" id="KW-1185">Reference proteome</keyword>
<dbReference type="RefSeq" id="WP_063179290.1">
    <property type="nucleotide sequence ID" value="NZ_LQRA01000046.1"/>
</dbReference>
<dbReference type="SUPFAM" id="SSF53474">
    <property type="entry name" value="alpha/beta-Hydrolases"/>
    <property type="match status" value="1"/>
</dbReference>
<evidence type="ECO:0000259" key="2">
    <source>
        <dbReference type="Pfam" id="PF00561"/>
    </source>
</evidence>
<dbReference type="PANTHER" id="PTHR43798">
    <property type="entry name" value="MONOACYLGLYCEROL LIPASE"/>
    <property type="match status" value="1"/>
</dbReference>
<evidence type="ECO:0000313" key="4">
    <source>
        <dbReference type="Proteomes" id="UP000076563"/>
    </source>
</evidence>
<comment type="caution">
    <text evidence="3">The sequence shown here is derived from an EMBL/GenBank/DDBJ whole genome shotgun (WGS) entry which is preliminary data.</text>
</comment>
<dbReference type="InterPro" id="IPR050266">
    <property type="entry name" value="AB_hydrolase_sf"/>
</dbReference>
<evidence type="ECO:0000256" key="1">
    <source>
        <dbReference type="SAM" id="Phobius"/>
    </source>
</evidence>
<dbReference type="EMBL" id="LQRA01000046">
    <property type="protein sequence ID" value="KZE80771.1"/>
    <property type="molecule type" value="Genomic_DNA"/>
</dbReference>
<dbReference type="PANTHER" id="PTHR43798:SF33">
    <property type="entry name" value="HYDROLASE, PUTATIVE (AFU_ORTHOLOGUE AFUA_2G14860)-RELATED"/>
    <property type="match status" value="1"/>
</dbReference>
<dbReference type="InterPro" id="IPR000073">
    <property type="entry name" value="AB_hydrolase_1"/>
</dbReference>
<name>A0A161USU4_9BACL</name>
<keyword evidence="3" id="KW-0378">Hydrolase</keyword>
<keyword evidence="1" id="KW-0472">Membrane</keyword>
<gene>
    <name evidence="3" type="ORF">AV654_10460</name>
</gene>
<dbReference type="Pfam" id="PF00561">
    <property type="entry name" value="Abhydrolase_1"/>
    <property type="match status" value="1"/>
</dbReference>
<dbReference type="InterPro" id="IPR029058">
    <property type="entry name" value="AB_hydrolase_fold"/>
</dbReference>
<dbReference type="AlphaFoldDB" id="A0A161USU4"/>
<evidence type="ECO:0000313" key="3">
    <source>
        <dbReference type="EMBL" id="KZE80771.1"/>
    </source>
</evidence>
<dbReference type="GO" id="GO:0016020">
    <property type="term" value="C:membrane"/>
    <property type="evidence" value="ECO:0007669"/>
    <property type="project" value="TreeGrafter"/>
</dbReference>
<dbReference type="Gene3D" id="3.40.50.1820">
    <property type="entry name" value="alpha/beta hydrolase"/>
    <property type="match status" value="1"/>
</dbReference>
<keyword evidence="1" id="KW-1133">Transmembrane helix</keyword>
<keyword evidence="1" id="KW-0812">Transmembrane</keyword>